<protein>
    <submittedName>
        <fullName evidence="4">Peptidoglycan/xylan/chitin deacetylase, PgdA/CDA1 family</fullName>
    </submittedName>
</protein>
<evidence type="ECO:0000256" key="1">
    <source>
        <dbReference type="SAM" id="MobiDB-lite"/>
    </source>
</evidence>
<keyword evidence="5" id="KW-1185">Reference proteome</keyword>
<proteinExistence type="predicted"/>
<dbReference type="InterPro" id="IPR011330">
    <property type="entry name" value="Glyco_hydro/deAcase_b/a-brl"/>
</dbReference>
<dbReference type="EMBL" id="FOJW01000009">
    <property type="protein sequence ID" value="SFB18176.1"/>
    <property type="molecule type" value="Genomic_DNA"/>
</dbReference>
<evidence type="ECO:0000313" key="5">
    <source>
        <dbReference type="Proteomes" id="UP000198642"/>
    </source>
</evidence>
<dbReference type="RefSeq" id="WP_244535748.1">
    <property type="nucleotide sequence ID" value="NZ_FOJW01000009.1"/>
</dbReference>
<dbReference type="Pfam" id="PF01522">
    <property type="entry name" value="Polysacc_deac_1"/>
    <property type="match status" value="1"/>
</dbReference>
<evidence type="ECO:0000313" key="4">
    <source>
        <dbReference type="EMBL" id="SFB18176.1"/>
    </source>
</evidence>
<feature type="domain" description="NodB homology" evidence="3">
    <location>
        <begin position="91"/>
        <end position="271"/>
    </location>
</feature>
<organism evidence="4 5">
    <name type="scientific">Lentibacillus halodurans</name>
    <dbReference type="NCBI Taxonomy" id="237679"/>
    <lineage>
        <taxon>Bacteria</taxon>
        <taxon>Bacillati</taxon>
        <taxon>Bacillota</taxon>
        <taxon>Bacilli</taxon>
        <taxon>Bacillales</taxon>
        <taxon>Bacillaceae</taxon>
        <taxon>Lentibacillus</taxon>
    </lineage>
</organism>
<feature type="compositionally biased region" description="Polar residues" evidence="1">
    <location>
        <begin position="59"/>
        <end position="77"/>
    </location>
</feature>
<accession>A0A1I0YZA1</accession>
<feature type="chain" id="PRO_5038661846" evidence="2">
    <location>
        <begin position="20"/>
        <end position="280"/>
    </location>
</feature>
<sequence length="280" mass="31909">MKHIVWLIMAMALFVSACAEDKTGAEEESAQEMKQEQTADHDETEQPQEENEASAVRRQVQSEQNQSTAPLYQIDTETSSVLPIDDKATEKAVLPTIDDAPDEYALEMANTLESLEAKAIFFVNGHFLNSPEEQEILKQIHGMGFEIGNHTNSHSYLPDLPDKEQKEEIISLNDKVKKIIGERPRFFRPPNGANTDFTKQFIKDEGMVSMNWTYGYDWEEEYQSKEAITEVMLETEYLRNGANLLMHDREWTAAALEDIVTGLREQGYNIVDPDSIKTIE</sequence>
<reference evidence="4 5" key="1">
    <citation type="submission" date="2016-10" db="EMBL/GenBank/DDBJ databases">
        <authorList>
            <person name="de Groot N.N."/>
        </authorList>
    </citation>
    <scope>NUCLEOTIDE SEQUENCE [LARGE SCALE GENOMIC DNA]</scope>
    <source>
        <strain evidence="4 5">CGMCC 1.3702</strain>
    </source>
</reference>
<dbReference type="STRING" id="237679.SAMN04488072_1098"/>
<feature type="region of interest" description="Disordered" evidence="1">
    <location>
        <begin position="24"/>
        <end position="77"/>
    </location>
</feature>
<evidence type="ECO:0000256" key="2">
    <source>
        <dbReference type="SAM" id="SignalP"/>
    </source>
</evidence>
<evidence type="ECO:0000259" key="3">
    <source>
        <dbReference type="PROSITE" id="PS51677"/>
    </source>
</evidence>
<dbReference type="Proteomes" id="UP000198642">
    <property type="component" value="Unassembled WGS sequence"/>
</dbReference>
<dbReference type="GO" id="GO:0005975">
    <property type="term" value="P:carbohydrate metabolic process"/>
    <property type="evidence" value="ECO:0007669"/>
    <property type="project" value="InterPro"/>
</dbReference>
<name>A0A1I0YZA1_9BACI</name>
<dbReference type="GO" id="GO:0016810">
    <property type="term" value="F:hydrolase activity, acting on carbon-nitrogen (but not peptide) bonds"/>
    <property type="evidence" value="ECO:0007669"/>
    <property type="project" value="InterPro"/>
</dbReference>
<feature type="compositionally biased region" description="Basic and acidic residues" evidence="1">
    <location>
        <begin position="24"/>
        <end position="41"/>
    </location>
</feature>
<dbReference type="CDD" id="cd10917">
    <property type="entry name" value="CE4_NodB_like_6s_7s"/>
    <property type="match status" value="1"/>
</dbReference>
<dbReference type="PANTHER" id="PTHR10587">
    <property type="entry name" value="GLYCOSYL TRANSFERASE-RELATED"/>
    <property type="match status" value="1"/>
</dbReference>
<gene>
    <name evidence="4" type="ORF">SAMN04488072_1098</name>
</gene>
<dbReference type="Gene3D" id="3.20.20.370">
    <property type="entry name" value="Glycoside hydrolase/deacetylase"/>
    <property type="match status" value="1"/>
</dbReference>
<feature type="signal peptide" evidence="2">
    <location>
        <begin position="1"/>
        <end position="19"/>
    </location>
</feature>
<keyword evidence="2" id="KW-0732">Signal</keyword>
<dbReference type="PROSITE" id="PS51257">
    <property type="entry name" value="PROKAR_LIPOPROTEIN"/>
    <property type="match status" value="1"/>
</dbReference>
<dbReference type="PROSITE" id="PS51677">
    <property type="entry name" value="NODB"/>
    <property type="match status" value="1"/>
</dbReference>
<dbReference type="InterPro" id="IPR050248">
    <property type="entry name" value="Polysacc_deacetylase_ArnD"/>
</dbReference>
<dbReference type="SUPFAM" id="SSF88713">
    <property type="entry name" value="Glycoside hydrolase/deacetylase"/>
    <property type="match status" value="1"/>
</dbReference>
<dbReference type="InterPro" id="IPR002509">
    <property type="entry name" value="NODB_dom"/>
</dbReference>
<dbReference type="AlphaFoldDB" id="A0A1I0YZA1"/>
<feature type="compositionally biased region" description="Acidic residues" evidence="1">
    <location>
        <begin position="42"/>
        <end position="52"/>
    </location>
</feature>